<comment type="caution">
    <text evidence="2">The sequence shown here is derived from an EMBL/GenBank/DDBJ whole genome shotgun (WGS) entry which is preliminary data.</text>
</comment>
<evidence type="ECO:0000256" key="1">
    <source>
        <dbReference type="SAM" id="Phobius"/>
    </source>
</evidence>
<sequence length="146" mass="15696">MSRVFDYLARFAVIVFGFLCAAIAASFFANLLIIGTFGWTDTAPFAFSGPIYFTVFFLAAFFAWHAFFPAMAAILLAEILQRRDGLTHTLAGGGVSLAAVAFAAPDLFFDTGLTAALLACGLVGGFVYWMVAGRTSGEWLDRQPVN</sequence>
<organism evidence="2 3">
    <name type="scientific">Neoaquamicrobium microcysteis</name>
    <dbReference type="NCBI Taxonomy" id="2682781"/>
    <lineage>
        <taxon>Bacteria</taxon>
        <taxon>Pseudomonadati</taxon>
        <taxon>Pseudomonadota</taxon>
        <taxon>Alphaproteobacteria</taxon>
        <taxon>Hyphomicrobiales</taxon>
        <taxon>Phyllobacteriaceae</taxon>
        <taxon>Neoaquamicrobium</taxon>
    </lineage>
</organism>
<accession>A0A5D4GSP0</accession>
<evidence type="ECO:0000313" key="3">
    <source>
        <dbReference type="Proteomes" id="UP000323258"/>
    </source>
</evidence>
<reference evidence="2 3" key="2">
    <citation type="submission" date="2019-09" db="EMBL/GenBank/DDBJ databases">
        <title>Mesorhizobium sp. MaA-C15 isolated from Microcystis aeruginosa.</title>
        <authorList>
            <person name="Jeong S.E."/>
            <person name="Jin H.M."/>
            <person name="Jeon C.O."/>
        </authorList>
    </citation>
    <scope>NUCLEOTIDE SEQUENCE [LARGE SCALE GENOMIC DNA]</scope>
    <source>
        <strain evidence="2 3">MaA-C15</strain>
    </source>
</reference>
<dbReference type="EMBL" id="VSZS01000064">
    <property type="protein sequence ID" value="TYR31357.1"/>
    <property type="molecule type" value="Genomic_DNA"/>
</dbReference>
<feature type="transmembrane region" description="Helical" evidence="1">
    <location>
        <begin position="51"/>
        <end position="77"/>
    </location>
</feature>
<reference evidence="2 3" key="1">
    <citation type="submission" date="2019-08" db="EMBL/GenBank/DDBJ databases">
        <authorList>
            <person name="Seo Y.L."/>
        </authorList>
    </citation>
    <scope>NUCLEOTIDE SEQUENCE [LARGE SCALE GENOMIC DNA]</scope>
    <source>
        <strain evidence="2 3">MaA-C15</strain>
    </source>
</reference>
<name>A0A5D4GSP0_9HYPH</name>
<keyword evidence="1" id="KW-0472">Membrane</keyword>
<dbReference type="RefSeq" id="WP_148915329.1">
    <property type="nucleotide sequence ID" value="NZ_VSZS01000064.1"/>
</dbReference>
<proteinExistence type="predicted"/>
<gene>
    <name evidence="2" type="ORF">FY036_13815</name>
</gene>
<keyword evidence="1" id="KW-1133">Transmembrane helix</keyword>
<feature type="transmembrane region" description="Helical" evidence="1">
    <location>
        <begin position="89"/>
        <end position="109"/>
    </location>
</feature>
<keyword evidence="1" id="KW-0812">Transmembrane</keyword>
<protein>
    <submittedName>
        <fullName evidence="2">Uncharacterized protein</fullName>
    </submittedName>
</protein>
<dbReference type="OrthoDB" id="7906671at2"/>
<evidence type="ECO:0000313" key="2">
    <source>
        <dbReference type="EMBL" id="TYR31357.1"/>
    </source>
</evidence>
<feature type="transmembrane region" description="Helical" evidence="1">
    <location>
        <begin position="115"/>
        <end position="132"/>
    </location>
</feature>
<dbReference type="AlphaFoldDB" id="A0A5D4GSP0"/>
<keyword evidence="3" id="KW-1185">Reference proteome</keyword>
<feature type="transmembrane region" description="Helical" evidence="1">
    <location>
        <begin position="12"/>
        <end position="39"/>
    </location>
</feature>
<dbReference type="Proteomes" id="UP000323258">
    <property type="component" value="Unassembled WGS sequence"/>
</dbReference>